<evidence type="ECO:0000256" key="1">
    <source>
        <dbReference type="ARBA" id="ARBA00022723"/>
    </source>
</evidence>
<feature type="domain" description="Coenzyme PQQ synthesis protein F-like C-terminal lobe" evidence="2">
    <location>
        <begin position="13"/>
        <end position="75"/>
    </location>
</feature>
<evidence type="ECO:0000313" key="3">
    <source>
        <dbReference type="EMBL" id="EGH48763.1"/>
    </source>
</evidence>
<accession>F3GNW0</accession>
<feature type="non-terminal residue" evidence="3">
    <location>
        <position position="1"/>
    </location>
</feature>
<dbReference type="InterPro" id="IPR054734">
    <property type="entry name" value="PqqF-like_C_4"/>
</dbReference>
<name>F3GNW0_PSESJ</name>
<proteinExistence type="predicted"/>
<reference evidence="3 4" key="1">
    <citation type="journal article" date="2011" name="PLoS Pathog.">
        <title>Dynamic evolution of pathogenicity revealed by sequencing and comparative genomics of 19 Pseudomonas syringae isolates.</title>
        <authorList>
            <person name="Baltrus D.A."/>
            <person name="Nishimura M.T."/>
            <person name="Romanchuk A."/>
            <person name="Chang J.H."/>
            <person name="Mukhtar M.S."/>
            <person name="Cherkis K."/>
            <person name="Roach J."/>
            <person name="Grant S.R."/>
            <person name="Jones C.D."/>
            <person name="Dangl J.L."/>
        </authorList>
    </citation>
    <scope>NUCLEOTIDE SEQUENCE [LARGE SCALE GENOMIC DNA]</scope>
    <source>
        <strain evidence="3 4">1704B</strain>
    </source>
</reference>
<keyword evidence="4" id="KW-1185">Reference proteome</keyword>
<evidence type="ECO:0000313" key="4">
    <source>
        <dbReference type="Proteomes" id="UP000004986"/>
    </source>
</evidence>
<dbReference type="EMBL" id="AEAI01003458">
    <property type="protein sequence ID" value="EGH48763.1"/>
    <property type="molecule type" value="Genomic_DNA"/>
</dbReference>
<gene>
    <name evidence="3" type="ORF">PSYPI_43134</name>
</gene>
<dbReference type="Pfam" id="PF22456">
    <property type="entry name" value="PqqF-like_C_4"/>
    <property type="match status" value="1"/>
</dbReference>
<dbReference type="HOGENOM" id="CLU_2627887_0_0_6"/>
<dbReference type="GO" id="GO:0046872">
    <property type="term" value="F:metal ion binding"/>
    <property type="evidence" value="ECO:0007669"/>
    <property type="project" value="UniProtKB-KW"/>
</dbReference>
<dbReference type="InterPro" id="IPR011249">
    <property type="entry name" value="Metalloenz_LuxS/M16"/>
</dbReference>
<evidence type="ECO:0000259" key="2">
    <source>
        <dbReference type="Pfam" id="PF22456"/>
    </source>
</evidence>
<dbReference type="SUPFAM" id="SSF63411">
    <property type="entry name" value="LuxS/MPP-like metallohydrolase"/>
    <property type="match status" value="1"/>
</dbReference>
<keyword evidence="1" id="KW-0479">Metal-binding</keyword>
<dbReference type="Proteomes" id="UP000004986">
    <property type="component" value="Unassembled WGS sequence"/>
</dbReference>
<protein>
    <submittedName>
        <fullName evidence="3">Insulinase-like:peptidase M16</fullName>
    </submittedName>
</protein>
<dbReference type="Gene3D" id="3.30.830.10">
    <property type="entry name" value="Metalloenzyme, LuxS/M16 peptidase-like"/>
    <property type="match status" value="1"/>
</dbReference>
<dbReference type="AlphaFoldDB" id="F3GNW0"/>
<feature type="non-terminal residue" evidence="3">
    <location>
        <position position="78"/>
    </location>
</feature>
<organism evidence="3 4">
    <name type="scientific">Pseudomonas syringae pv. pisi str. 1704B</name>
    <dbReference type="NCBI Taxonomy" id="629263"/>
    <lineage>
        <taxon>Bacteria</taxon>
        <taxon>Pseudomonadati</taxon>
        <taxon>Pseudomonadota</taxon>
        <taxon>Gammaproteobacteria</taxon>
        <taxon>Pseudomonadales</taxon>
        <taxon>Pseudomonadaceae</taxon>
        <taxon>Pseudomonas</taxon>
        <taxon>Pseudomonas syringae</taxon>
    </lineage>
</organism>
<sequence>PTTSIEDEAAWRLLAHLAQAPFYQRLRVELQLGYAVFSGLRQIDGRTGLLFGVQSPTSSAQQLFAHIGAFIGKLPQLV</sequence>
<comment type="caution">
    <text evidence="3">The sequence shown here is derived from an EMBL/GenBank/DDBJ whole genome shotgun (WGS) entry which is preliminary data.</text>
</comment>